<dbReference type="GO" id="GO:0005975">
    <property type="term" value="P:carbohydrate metabolic process"/>
    <property type="evidence" value="ECO:0007669"/>
    <property type="project" value="InterPro"/>
</dbReference>
<dbReference type="Pfam" id="PF00128">
    <property type="entry name" value="Alpha-amylase"/>
    <property type="match status" value="1"/>
</dbReference>
<dbReference type="CDD" id="cd11353">
    <property type="entry name" value="AmyAc_euk_bac_CMD_like"/>
    <property type="match status" value="1"/>
</dbReference>
<dbReference type="PANTHER" id="PTHR10357">
    <property type="entry name" value="ALPHA-AMYLASE FAMILY MEMBER"/>
    <property type="match status" value="1"/>
</dbReference>
<evidence type="ECO:0000256" key="3">
    <source>
        <dbReference type="ARBA" id="ARBA00023295"/>
    </source>
</evidence>
<dbReference type="SMART" id="SM00642">
    <property type="entry name" value="Aamy"/>
    <property type="match status" value="1"/>
</dbReference>
<accession>A0A949TVN1</accession>
<evidence type="ECO:0000313" key="5">
    <source>
        <dbReference type="EMBL" id="MBV7276177.1"/>
    </source>
</evidence>
<keyword evidence="6" id="KW-1185">Reference proteome</keyword>
<dbReference type="AlphaFoldDB" id="A0A949TVN1"/>
<comment type="similarity">
    <text evidence="1">Belongs to the glycosyl hydrolase 13 family.</text>
</comment>
<gene>
    <name evidence="5" type="ORF">I6U48_25160</name>
</gene>
<dbReference type="Pfam" id="PF16657">
    <property type="entry name" value="Malt_amylase_C"/>
    <property type="match status" value="1"/>
</dbReference>
<proteinExistence type="inferred from homology"/>
<keyword evidence="2" id="KW-0378">Hydrolase</keyword>
<name>A0A949TVN1_9CLOT</name>
<comment type="caution">
    <text evidence="5">The sequence shown here is derived from an EMBL/GenBank/DDBJ whole genome shotgun (WGS) entry which is preliminary data.</text>
</comment>
<sequence length="448" mass="52469">MMSWIEDSVFYHIYPLGFSGAPHENKLEHEKVDRLKKIEEWIPHMRCIGVNALYLGPLFESDTHGYDTRDYYKVDRRLGSNDDLKRICKSLHESGVKIVLDGVFNHVGRGFWAFKDVLENGRSSKYCSWFSNINFNARSPYGDDFSYDSWEGHYNLVKLNLKDPEVKNHIFKAVEFWIENFDVDGLRLDAANCIDFEFLRELSAFCKNKKPDFWLMGEVIHGDYNRWANENMLDSITNYECYKGIYSSHNDKNYFEIAYSLNRQFGDYGIYKNIYLYNFVDNHDVSRIASILKKPQYIYNVYTLLFTMPGVPSIYYGSEWGITGEKEKSSDYSLRPELNLNIMVNYDPNKEILELICKLTEIRKNSKALKKGNYKQILVRNEQFVFSRTLDDETVIVALNLSDKQSIVEISIPSQAKYITNLLNKEKYQISNGKINLILKPFSSKIMM</sequence>
<evidence type="ECO:0000259" key="4">
    <source>
        <dbReference type="SMART" id="SM00642"/>
    </source>
</evidence>
<feature type="domain" description="Glycosyl hydrolase family 13 catalytic" evidence="4">
    <location>
        <begin position="12"/>
        <end position="363"/>
    </location>
</feature>
<dbReference type="RefSeq" id="WP_218323232.1">
    <property type="nucleotide sequence ID" value="NZ_JAEEGC010000161.1"/>
</dbReference>
<dbReference type="PANTHER" id="PTHR10357:SF210">
    <property type="entry name" value="MALTODEXTRIN GLUCOSIDASE"/>
    <property type="match status" value="1"/>
</dbReference>
<evidence type="ECO:0000256" key="1">
    <source>
        <dbReference type="ARBA" id="ARBA00008061"/>
    </source>
</evidence>
<dbReference type="InterPro" id="IPR032091">
    <property type="entry name" value="Malt_amylase-like_C"/>
</dbReference>
<evidence type="ECO:0000313" key="6">
    <source>
        <dbReference type="Proteomes" id="UP000694308"/>
    </source>
</evidence>
<keyword evidence="3" id="KW-0326">Glycosidase</keyword>
<dbReference type="GO" id="GO:0016798">
    <property type="term" value="F:hydrolase activity, acting on glycosyl bonds"/>
    <property type="evidence" value="ECO:0007669"/>
    <property type="project" value="UniProtKB-KW"/>
</dbReference>
<protein>
    <submittedName>
        <fullName evidence="5">Alpha-glucosidase C-terminal domain-containing protein</fullName>
    </submittedName>
</protein>
<dbReference type="Proteomes" id="UP000694308">
    <property type="component" value="Unassembled WGS sequence"/>
</dbReference>
<evidence type="ECO:0000256" key="2">
    <source>
        <dbReference type="ARBA" id="ARBA00022801"/>
    </source>
</evidence>
<dbReference type="InterPro" id="IPR006047">
    <property type="entry name" value="GH13_cat_dom"/>
</dbReference>
<organism evidence="5 6">
    <name type="scientific">Clostridium thailandense</name>
    <dbReference type="NCBI Taxonomy" id="2794346"/>
    <lineage>
        <taxon>Bacteria</taxon>
        <taxon>Bacillati</taxon>
        <taxon>Bacillota</taxon>
        <taxon>Clostridia</taxon>
        <taxon>Eubacteriales</taxon>
        <taxon>Clostridiaceae</taxon>
        <taxon>Clostridium</taxon>
    </lineage>
</organism>
<reference evidence="5" key="1">
    <citation type="submission" date="2020-12" db="EMBL/GenBank/DDBJ databases">
        <title>Clostridium thailandense sp. nov., a novel acetogenic bacterium isolated from peat land soil in Thailand.</title>
        <authorList>
            <person name="Chaikitkaew S."/>
            <person name="Birkeland N.K."/>
        </authorList>
    </citation>
    <scope>NUCLEOTIDE SEQUENCE</scope>
    <source>
        <strain evidence="5">PL3</strain>
    </source>
</reference>
<dbReference type="EMBL" id="JAEEGC010000161">
    <property type="protein sequence ID" value="MBV7276177.1"/>
    <property type="molecule type" value="Genomic_DNA"/>
</dbReference>